<feature type="transmembrane region" description="Helical" evidence="1">
    <location>
        <begin position="6"/>
        <end position="25"/>
    </location>
</feature>
<dbReference type="AlphaFoldDB" id="A0A9D2PR18"/>
<dbReference type="InterPro" id="IPR006976">
    <property type="entry name" value="VanZ-like"/>
</dbReference>
<reference evidence="3" key="1">
    <citation type="journal article" date="2021" name="PeerJ">
        <title>Extensive microbial diversity within the chicken gut microbiome revealed by metagenomics and culture.</title>
        <authorList>
            <person name="Gilroy R."/>
            <person name="Ravi A."/>
            <person name="Getino M."/>
            <person name="Pursley I."/>
            <person name="Horton D.L."/>
            <person name="Alikhan N.F."/>
            <person name="Baker D."/>
            <person name="Gharbi K."/>
            <person name="Hall N."/>
            <person name="Watson M."/>
            <person name="Adriaenssens E.M."/>
            <person name="Foster-Nyarko E."/>
            <person name="Jarju S."/>
            <person name="Secka A."/>
            <person name="Antonio M."/>
            <person name="Oren A."/>
            <person name="Chaudhuri R.R."/>
            <person name="La Ragione R."/>
            <person name="Hildebrand F."/>
            <person name="Pallen M.J."/>
        </authorList>
    </citation>
    <scope>NUCLEOTIDE SEQUENCE</scope>
    <source>
        <strain evidence="3">ChiBcec2-3848</strain>
    </source>
</reference>
<organism evidence="3 4">
    <name type="scientific">Candidatus Blautia merdavium</name>
    <dbReference type="NCBI Taxonomy" id="2838494"/>
    <lineage>
        <taxon>Bacteria</taxon>
        <taxon>Bacillati</taxon>
        <taxon>Bacillota</taxon>
        <taxon>Clostridia</taxon>
        <taxon>Lachnospirales</taxon>
        <taxon>Lachnospiraceae</taxon>
        <taxon>Blautia</taxon>
    </lineage>
</organism>
<dbReference type="EMBL" id="DWVZ01000152">
    <property type="protein sequence ID" value="HJC64247.1"/>
    <property type="molecule type" value="Genomic_DNA"/>
</dbReference>
<evidence type="ECO:0000313" key="4">
    <source>
        <dbReference type="Proteomes" id="UP000823886"/>
    </source>
</evidence>
<dbReference type="Pfam" id="PF04892">
    <property type="entry name" value="VanZ"/>
    <property type="match status" value="1"/>
</dbReference>
<dbReference type="PIRSF" id="PIRSF019083">
    <property type="entry name" value="UCP019083_VanZ"/>
    <property type="match status" value="1"/>
</dbReference>
<protein>
    <submittedName>
        <fullName evidence="3">VanZ family protein</fullName>
    </submittedName>
</protein>
<evidence type="ECO:0000259" key="2">
    <source>
        <dbReference type="Pfam" id="PF04892"/>
    </source>
</evidence>
<dbReference type="Proteomes" id="UP000823886">
    <property type="component" value="Unassembled WGS sequence"/>
</dbReference>
<feature type="transmembrane region" description="Helical" evidence="1">
    <location>
        <begin position="136"/>
        <end position="158"/>
    </location>
</feature>
<feature type="transmembrane region" description="Helical" evidence="1">
    <location>
        <begin position="83"/>
        <end position="116"/>
    </location>
</feature>
<keyword evidence="1" id="KW-0472">Membrane</keyword>
<keyword evidence="1" id="KW-1133">Transmembrane helix</keyword>
<accession>A0A9D2PR18</accession>
<dbReference type="InterPro" id="IPR016747">
    <property type="entry name" value="Phosphotransbutyrylase"/>
</dbReference>
<evidence type="ECO:0000256" key="1">
    <source>
        <dbReference type="SAM" id="Phobius"/>
    </source>
</evidence>
<comment type="caution">
    <text evidence="3">The sequence shown here is derived from an EMBL/GenBank/DDBJ whole genome shotgun (WGS) entry which is preliminary data.</text>
</comment>
<evidence type="ECO:0000313" key="3">
    <source>
        <dbReference type="EMBL" id="HJC64247.1"/>
    </source>
</evidence>
<name>A0A9D2PR18_9FIRM</name>
<reference evidence="3" key="2">
    <citation type="submission" date="2021-04" db="EMBL/GenBank/DDBJ databases">
        <authorList>
            <person name="Gilroy R."/>
        </authorList>
    </citation>
    <scope>NUCLEOTIDE SEQUENCE</scope>
    <source>
        <strain evidence="3">ChiBcec2-3848</strain>
    </source>
</reference>
<feature type="domain" description="VanZ-like" evidence="2">
    <location>
        <begin position="16"/>
        <end position="153"/>
    </location>
</feature>
<dbReference type="NCBIfam" id="NF037970">
    <property type="entry name" value="vanZ_1"/>
    <property type="match status" value="1"/>
</dbReference>
<gene>
    <name evidence="3" type="ORF">H9753_11610</name>
</gene>
<proteinExistence type="predicted"/>
<sequence length="165" mass="18575">MKKLMIYLLKPFSFLPALAVMYMIFTFSSQTGTDSGNLSYKVSYGIVTAADRVLEKNLTEEEKADYAGRIELPVRKLAHMTEYFILAVCISFPLFVYGLRGFWLLLIAGLFCVGFACTDEFHQSFVAGRGPSKRDVFIDSCGAFIGILLVQIFCRSFLPAPRKKH</sequence>
<keyword evidence="1" id="KW-0812">Transmembrane</keyword>